<feature type="compositionally biased region" description="Basic residues" evidence="1">
    <location>
        <begin position="69"/>
        <end position="78"/>
    </location>
</feature>
<dbReference type="AlphaFoldDB" id="A0A5N6KI43"/>
<gene>
    <name evidence="2" type="ORF">EYC80_004789</name>
</gene>
<organism evidence="2 3">
    <name type="scientific">Monilinia laxa</name>
    <name type="common">Brown rot fungus</name>
    <name type="synonym">Sclerotinia laxa</name>
    <dbReference type="NCBI Taxonomy" id="61186"/>
    <lineage>
        <taxon>Eukaryota</taxon>
        <taxon>Fungi</taxon>
        <taxon>Dikarya</taxon>
        <taxon>Ascomycota</taxon>
        <taxon>Pezizomycotina</taxon>
        <taxon>Leotiomycetes</taxon>
        <taxon>Helotiales</taxon>
        <taxon>Sclerotiniaceae</taxon>
        <taxon>Monilinia</taxon>
    </lineage>
</organism>
<evidence type="ECO:0000256" key="1">
    <source>
        <dbReference type="SAM" id="MobiDB-lite"/>
    </source>
</evidence>
<reference evidence="2 3" key="1">
    <citation type="submission" date="2019-06" db="EMBL/GenBank/DDBJ databases">
        <title>Genome Sequence of the Brown Rot Fungal Pathogen Monilinia laxa.</title>
        <authorList>
            <person name="De Miccolis Angelini R.M."/>
            <person name="Landi L."/>
            <person name="Abate D."/>
            <person name="Pollastro S."/>
            <person name="Romanazzi G."/>
            <person name="Faretra F."/>
        </authorList>
    </citation>
    <scope>NUCLEOTIDE SEQUENCE [LARGE SCALE GENOMIC DNA]</scope>
    <source>
        <strain evidence="2 3">Mlax316</strain>
    </source>
</reference>
<sequence>MGENQRGDGACFFDLPFLWVSSCIVILRKFEFADRDLSFANIYLRTRSNNQTINQTSQTNTSQYARPSNSRKPRWFCL</sequence>
<dbReference type="Proteomes" id="UP000326757">
    <property type="component" value="Unassembled WGS sequence"/>
</dbReference>
<dbReference type="EMBL" id="VIGI01000002">
    <property type="protein sequence ID" value="KAB8303357.1"/>
    <property type="molecule type" value="Genomic_DNA"/>
</dbReference>
<proteinExistence type="predicted"/>
<comment type="caution">
    <text evidence="2">The sequence shown here is derived from an EMBL/GenBank/DDBJ whole genome shotgun (WGS) entry which is preliminary data.</text>
</comment>
<accession>A0A5N6KI43</accession>
<feature type="compositionally biased region" description="Low complexity" evidence="1">
    <location>
        <begin position="54"/>
        <end position="63"/>
    </location>
</feature>
<evidence type="ECO:0000313" key="3">
    <source>
        <dbReference type="Proteomes" id="UP000326757"/>
    </source>
</evidence>
<feature type="region of interest" description="Disordered" evidence="1">
    <location>
        <begin position="54"/>
        <end position="78"/>
    </location>
</feature>
<keyword evidence="3" id="KW-1185">Reference proteome</keyword>
<protein>
    <submittedName>
        <fullName evidence="2">Uncharacterized protein</fullName>
    </submittedName>
</protein>
<evidence type="ECO:0000313" key="2">
    <source>
        <dbReference type="EMBL" id="KAB8303357.1"/>
    </source>
</evidence>
<name>A0A5N6KI43_MONLA</name>